<keyword evidence="4" id="KW-1185">Reference proteome</keyword>
<dbReference type="InterPro" id="IPR008207">
    <property type="entry name" value="Sig_transdc_His_kin_Hpt_dom"/>
</dbReference>
<organism evidence="3 4">
    <name type="scientific">Desulfonatronospira thiodismutans ASO3-1</name>
    <dbReference type="NCBI Taxonomy" id="555779"/>
    <lineage>
        <taxon>Bacteria</taxon>
        <taxon>Pseudomonadati</taxon>
        <taxon>Thermodesulfobacteriota</taxon>
        <taxon>Desulfovibrionia</taxon>
        <taxon>Desulfovibrionales</taxon>
        <taxon>Desulfonatronovibrionaceae</taxon>
        <taxon>Desulfonatronospira</taxon>
    </lineage>
</organism>
<evidence type="ECO:0000313" key="4">
    <source>
        <dbReference type="Proteomes" id="UP000005496"/>
    </source>
</evidence>
<sequence length="119" mass="13620">MDKSQAYLENLDKIFSGDKALILKACQSFIKHSKTYMEIIHEAHRHKNGPELKRIAHSFKASFVMFGDADAQNAACDLEKIGADDKWDNCATKIKNFNDQLQNSIYHIQKILDSKFESI</sequence>
<accession>D6SKX0</accession>
<evidence type="ECO:0000259" key="2">
    <source>
        <dbReference type="PROSITE" id="PS50894"/>
    </source>
</evidence>
<dbReference type="PROSITE" id="PS50894">
    <property type="entry name" value="HPT"/>
    <property type="match status" value="1"/>
</dbReference>
<evidence type="ECO:0000313" key="3">
    <source>
        <dbReference type="EMBL" id="EFI35331.1"/>
    </source>
</evidence>
<dbReference type="AlphaFoldDB" id="D6SKX0"/>
<comment type="caution">
    <text evidence="3">The sequence shown here is derived from an EMBL/GenBank/DDBJ whole genome shotgun (WGS) entry which is preliminary data.</text>
</comment>
<evidence type="ECO:0000256" key="1">
    <source>
        <dbReference type="PROSITE-ProRule" id="PRU00110"/>
    </source>
</evidence>
<dbReference type="GO" id="GO:0004672">
    <property type="term" value="F:protein kinase activity"/>
    <property type="evidence" value="ECO:0007669"/>
    <property type="project" value="UniProtKB-ARBA"/>
</dbReference>
<proteinExistence type="predicted"/>
<feature type="modified residue" description="Phosphohistidine" evidence="1">
    <location>
        <position position="57"/>
    </location>
</feature>
<dbReference type="Gene3D" id="1.20.120.160">
    <property type="entry name" value="HPT domain"/>
    <property type="match status" value="1"/>
</dbReference>
<keyword evidence="1" id="KW-0597">Phosphoprotein</keyword>
<dbReference type="OrthoDB" id="9861147at2"/>
<protein>
    <recommendedName>
        <fullName evidence="2">HPt domain-containing protein</fullName>
    </recommendedName>
</protein>
<dbReference type="SUPFAM" id="SSF47226">
    <property type="entry name" value="Histidine-containing phosphotransfer domain, HPT domain"/>
    <property type="match status" value="1"/>
</dbReference>
<feature type="domain" description="HPt" evidence="2">
    <location>
        <begin position="18"/>
        <end position="115"/>
    </location>
</feature>
<dbReference type="EMBL" id="ACJN02000001">
    <property type="protein sequence ID" value="EFI35331.1"/>
    <property type="molecule type" value="Genomic_DNA"/>
</dbReference>
<gene>
    <name evidence="3" type="ORF">Dthio_PD2746</name>
</gene>
<dbReference type="InterPro" id="IPR036641">
    <property type="entry name" value="HPT_dom_sf"/>
</dbReference>
<reference evidence="3" key="1">
    <citation type="submission" date="2010-05" db="EMBL/GenBank/DDBJ databases">
        <title>The draft genome of Desulfonatronospira thiodismutans ASO3-1.</title>
        <authorList>
            <consortium name="US DOE Joint Genome Institute (JGI-PGF)"/>
            <person name="Lucas S."/>
            <person name="Copeland A."/>
            <person name="Lapidus A."/>
            <person name="Cheng J.-F."/>
            <person name="Bruce D."/>
            <person name="Goodwin L."/>
            <person name="Pitluck S."/>
            <person name="Chertkov O."/>
            <person name="Brettin T."/>
            <person name="Detter J.C."/>
            <person name="Han C."/>
            <person name="Land M.L."/>
            <person name="Hauser L."/>
            <person name="Kyrpides N."/>
            <person name="Mikhailova N."/>
            <person name="Muyzer G."/>
            <person name="Woyke T."/>
        </authorList>
    </citation>
    <scope>NUCLEOTIDE SEQUENCE [LARGE SCALE GENOMIC DNA]</scope>
    <source>
        <strain evidence="3">ASO3-1</strain>
    </source>
</reference>
<dbReference type="RefSeq" id="WP_008868463.1">
    <property type="nucleotide sequence ID" value="NZ_ACJN02000001.1"/>
</dbReference>
<name>D6SKX0_9BACT</name>
<dbReference type="Proteomes" id="UP000005496">
    <property type="component" value="Unassembled WGS sequence"/>
</dbReference>
<dbReference type="GO" id="GO:0000160">
    <property type="term" value="P:phosphorelay signal transduction system"/>
    <property type="evidence" value="ECO:0007669"/>
    <property type="project" value="InterPro"/>
</dbReference>